<proteinExistence type="predicted"/>
<sequence length="63" mass="6895">TSSAREAVNVIVSNCCTVFSDGETFSEFSAKLELEMKITPVVANIGKSFLDIDIEEGFFIICK</sequence>
<organism evidence="1 2">
    <name type="scientific">Acinetobacter johnsonii</name>
    <dbReference type="NCBI Taxonomy" id="40214"/>
    <lineage>
        <taxon>Bacteria</taxon>
        <taxon>Pseudomonadati</taxon>
        <taxon>Pseudomonadota</taxon>
        <taxon>Gammaproteobacteria</taxon>
        <taxon>Moraxellales</taxon>
        <taxon>Moraxellaceae</taxon>
        <taxon>Acinetobacter</taxon>
    </lineage>
</organism>
<feature type="non-terminal residue" evidence="1">
    <location>
        <position position="1"/>
    </location>
</feature>
<comment type="caution">
    <text evidence="1">The sequence shown here is derived from an EMBL/GenBank/DDBJ whole genome shotgun (WGS) entry which is preliminary data.</text>
</comment>
<evidence type="ECO:0000313" key="1">
    <source>
        <dbReference type="EMBL" id="MDH0657702.1"/>
    </source>
</evidence>
<evidence type="ECO:0000313" key="2">
    <source>
        <dbReference type="Proteomes" id="UP001161099"/>
    </source>
</evidence>
<gene>
    <name evidence="1" type="ORF">N5D11_16610</name>
</gene>
<accession>A0AA42LF66</accession>
<dbReference type="RefSeq" id="WP_279699006.1">
    <property type="nucleotide sequence ID" value="NZ_JAOCDR010000080.1"/>
</dbReference>
<protein>
    <submittedName>
        <fullName evidence="1">Uncharacterized protein</fullName>
    </submittedName>
</protein>
<dbReference type="Proteomes" id="UP001161099">
    <property type="component" value="Unassembled WGS sequence"/>
</dbReference>
<dbReference type="AlphaFoldDB" id="A0AA42LF66"/>
<name>A0AA42LF66_ACIJO</name>
<reference evidence="1" key="1">
    <citation type="submission" date="2022-09" db="EMBL/GenBank/DDBJ databases">
        <title>Intensive care unit water sources are persistently colonized with multi-drug resistant bacteria and are the site of extensive horizontal gene transfer of antibiotic resistance genes.</title>
        <authorList>
            <person name="Diorio-Toth L."/>
        </authorList>
    </citation>
    <scope>NUCLEOTIDE SEQUENCE</scope>
    <source>
        <strain evidence="1">GD03851</strain>
    </source>
</reference>
<dbReference type="EMBL" id="JAOCDR010000080">
    <property type="protein sequence ID" value="MDH0657702.1"/>
    <property type="molecule type" value="Genomic_DNA"/>
</dbReference>